<proteinExistence type="predicted"/>
<protein>
    <submittedName>
        <fullName evidence="1">Splicing factor 3B subunit 1</fullName>
    </submittedName>
</protein>
<dbReference type="GO" id="GO:0000245">
    <property type="term" value="P:spliceosomal complex assembly"/>
    <property type="evidence" value="ECO:0007669"/>
    <property type="project" value="InterPro"/>
</dbReference>
<accession>A0A9W8HPY3</accession>
<dbReference type="PANTHER" id="PTHR12097">
    <property type="entry name" value="SPLICING FACTOR 3B, SUBUNIT 1-RELATED"/>
    <property type="match status" value="1"/>
</dbReference>
<gene>
    <name evidence="1" type="primary">SF3B1</name>
    <name evidence="1" type="ORF">H4R20_005654</name>
</gene>
<dbReference type="Proteomes" id="UP001140094">
    <property type="component" value="Unassembled WGS sequence"/>
</dbReference>
<dbReference type="EMBL" id="JANBUO010002001">
    <property type="protein sequence ID" value="KAJ2796086.1"/>
    <property type="molecule type" value="Genomic_DNA"/>
</dbReference>
<comment type="caution">
    <text evidence="1">The sequence shown here is derived from an EMBL/GenBank/DDBJ whole genome shotgun (WGS) entry which is preliminary data.</text>
</comment>
<dbReference type="InterPro" id="IPR038737">
    <property type="entry name" value="SF3b_su1-like"/>
</dbReference>
<evidence type="ECO:0000313" key="1">
    <source>
        <dbReference type="EMBL" id="KAJ2796086.1"/>
    </source>
</evidence>
<name>A0A9W8HPY3_9FUNG</name>
<reference evidence="1" key="1">
    <citation type="submission" date="2022-07" db="EMBL/GenBank/DDBJ databases">
        <title>Phylogenomic reconstructions and comparative analyses of Kickxellomycotina fungi.</title>
        <authorList>
            <person name="Reynolds N.K."/>
            <person name="Stajich J.E."/>
            <person name="Barry K."/>
            <person name="Grigoriev I.V."/>
            <person name="Crous P."/>
            <person name="Smith M.E."/>
        </authorList>
    </citation>
    <scope>NUCLEOTIDE SEQUENCE</scope>
    <source>
        <strain evidence="1">NRRL 1565</strain>
    </source>
</reference>
<dbReference type="AlphaFoldDB" id="A0A9W8HPY3"/>
<feature type="non-terminal residue" evidence="1">
    <location>
        <position position="1"/>
    </location>
</feature>
<sequence length="52" mass="6183">GLFHPARAVRDVYWRIFNMSYVAAQPALVAFYPRIEDSAPNTYRRYELDYVL</sequence>
<evidence type="ECO:0000313" key="2">
    <source>
        <dbReference type="Proteomes" id="UP001140094"/>
    </source>
</evidence>
<dbReference type="GO" id="GO:0003729">
    <property type="term" value="F:mRNA binding"/>
    <property type="evidence" value="ECO:0007669"/>
    <property type="project" value="InterPro"/>
</dbReference>
<keyword evidence="2" id="KW-1185">Reference proteome</keyword>
<organism evidence="1 2">
    <name type="scientific">Coemansia guatemalensis</name>
    <dbReference type="NCBI Taxonomy" id="2761395"/>
    <lineage>
        <taxon>Eukaryota</taxon>
        <taxon>Fungi</taxon>
        <taxon>Fungi incertae sedis</taxon>
        <taxon>Zoopagomycota</taxon>
        <taxon>Kickxellomycotina</taxon>
        <taxon>Kickxellomycetes</taxon>
        <taxon>Kickxellales</taxon>
        <taxon>Kickxellaceae</taxon>
        <taxon>Coemansia</taxon>
    </lineage>
</organism>
<dbReference type="OrthoDB" id="438939at2759"/>